<evidence type="ECO:0000313" key="5">
    <source>
        <dbReference type="EMBL" id="ETP24333.1"/>
    </source>
</evidence>
<evidence type="ECO:0000313" key="6">
    <source>
        <dbReference type="Proteomes" id="UP000018958"/>
    </source>
</evidence>
<comment type="caution">
    <text evidence="5">The sequence shown here is derived from an EMBL/GenBank/DDBJ whole genome shotgun (WGS) entry which is preliminary data.</text>
</comment>
<reference evidence="5 6" key="1">
    <citation type="submission" date="2013-11" db="EMBL/GenBank/DDBJ databases">
        <title>The Genome Sequence of Phytophthora parasitica CJ01A1.</title>
        <authorList>
            <consortium name="The Broad Institute Genomics Platform"/>
            <person name="Russ C."/>
            <person name="Tyler B."/>
            <person name="Panabieres F."/>
            <person name="Shan W."/>
            <person name="Tripathy S."/>
            <person name="Grunwald N."/>
            <person name="Machado M."/>
            <person name="Johnson C.S."/>
            <person name="Walker B."/>
            <person name="Young S.K."/>
            <person name="Zeng Q."/>
            <person name="Gargeya S."/>
            <person name="Fitzgerald M."/>
            <person name="Haas B."/>
            <person name="Abouelleil A."/>
            <person name="Allen A.W."/>
            <person name="Alvarado L."/>
            <person name="Arachchi H.M."/>
            <person name="Berlin A.M."/>
            <person name="Chapman S.B."/>
            <person name="Gainer-Dewar J."/>
            <person name="Goldberg J."/>
            <person name="Griggs A."/>
            <person name="Gujja S."/>
            <person name="Hansen M."/>
            <person name="Howarth C."/>
            <person name="Imamovic A."/>
            <person name="Ireland A."/>
            <person name="Larimer J."/>
            <person name="McCowan C."/>
            <person name="Murphy C."/>
            <person name="Pearson M."/>
            <person name="Poon T.W."/>
            <person name="Priest M."/>
            <person name="Roberts A."/>
            <person name="Saif S."/>
            <person name="Shea T."/>
            <person name="Sisk P."/>
            <person name="Sykes S."/>
            <person name="Wortman J."/>
            <person name="Nusbaum C."/>
            <person name="Birren B."/>
        </authorList>
    </citation>
    <scope>NUCLEOTIDE SEQUENCE [LARGE SCALE GENOMIC DNA]</scope>
    <source>
        <strain evidence="5 6">CJ01A1</strain>
    </source>
</reference>
<keyword evidence="3" id="KW-0964">Secreted</keyword>
<evidence type="ECO:0000256" key="1">
    <source>
        <dbReference type="ARBA" id="ARBA00004340"/>
    </source>
</evidence>
<dbReference type="InterPro" id="IPR045379">
    <property type="entry name" value="Crinkler_N"/>
</dbReference>
<evidence type="ECO:0000259" key="4">
    <source>
        <dbReference type="Pfam" id="PF20147"/>
    </source>
</evidence>
<dbReference type="EMBL" id="ANIX01000551">
    <property type="protein sequence ID" value="ETP24333.1"/>
    <property type="molecule type" value="Genomic_DNA"/>
</dbReference>
<proteinExistence type="predicted"/>
<organism evidence="5 6">
    <name type="scientific">Phytophthora nicotianae CJ01A1</name>
    <dbReference type="NCBI Taxonomy" id="1317063"/>
    <lineage>
        <taxon>Eukaryota</taxon>
        <taxon>Sar</taxon>
        <taxon>Stramenopiles</taxon>
        <taxon>Oomycota</taxon>
        <taxon>Peronosporomycetes</taxon>
        <taxon>Peronosporales</taxon>
        <taxon>Peronosporaceae</taxon>
        <taxon>Phytophthora</taxon>
    </lineage>
</organism>
<dbReference type="OrthoDB" id="165123at2759"/>
<name>W2XPM4_PHYNI</name>
<evidence type="ECO:0000256" key="3">
    <source>
        <dbReference type="ARBA" id="ARBA00022525"/>
    </source>
</evidence>
<protein>
    <recommendedName>
        <fullName evidence="4">Crinkler effector protein N-terminal domain-containing protein</fullName>
    </recommendedName>
</protein>
<feature type="non-terminal residue" evidence="5">
    <location>
        <position position="71"/>
    </location>
</feature>
<dbReference type="Proteomes" id="UP000018958">
    <property type="component" value="Unassembled WGS sequence"/>
</dbReference>
<evidence type="ECO:0000256" key="2">
    <source>
        <dbReference type="ARBA" id="ARBA00004613"/>
    </source>
</evidence>
<dbReference type="GO" id="GO:0005576">
    <property type="term" value="C:extracellular region"/>
    <property type="evidence" value="ECO:0007669"/>
    <property type="project" value="UniProtKB-SubCell"/>
</dbReference>
<sequence>MAEEKNMEEAETEVKLRCGVYGEGSVFSVEIQRNADVEVLQEKIAGILSTEQHTVPPRLLTLYLARKEGET</sequence>
<dbReference type="GO" id="GO:0043657">
    <property type="term" value="C:host cell"/>
    <property type="evidence" value="ECO:0007669"/>
    <property type="project" value="UniProtKB-SubCell"/>
</dbReference>
<gene>
    <name evidence="5" type="ORF">F441_02642</name>
</gene>
<dbReference type="AlphaFoldDB" id="W2XPM4"/>
<dbReference type="Pfam" id="PF20147">
    <property type="entry name" value="Crinkler"/>
    <property type="match status" value="1"/>
</dbReference>
<feature type="domain" description="Crinkler effector protein N-terminal" evidence="4">
    <location>
        <begin position="14"/>
        <end position="66"/>
    </location>
</feature>
<comment type="subcellular location">
    <subcellularLocation>
        <location evidence="1">Host cell</location>
    </subcellularLocation>
    <subcellularLocation>
        <location evidence="2">Secreted</location>
    </subcellularLocation>
</comment>
<accession>W2XPM4</accession>